<dbReference type="PANTHER" id="PTHR13200:SF0">
    <property type="entry name" value="EEF1A LYSINE METHYLTRANSFERASE 1"/>
    <property type="match status" value="1"/>
</dbReference>
<reference evidence="6" key="1">
    <citation type="submission" date="2023-05" db="EMBL/GenBank/DDBJ databases">
        <title>Nepenthes gracilis genome sequencing.</title>
        <authorList>
            <person name="Fukushima K."/>
        </authorList>
    </citation>
    <scope>NUCLEOTIDE SEQUENCE</scope>
    <source>
        <strain evidence="6">SING2019-196</strain>
    </source>
</reference>
<dbReference type="EMBL" id="BSYO01000036">
    <property type="protein sequence ID" value="GMH29436.1"/>
    <property type="molecule type" value="Genomic_DNA"/>
</dbReference>
<keyword evidence="3" id="KW-0489">Methyltransferase</keyword>
<dbReference type="GO" id="GO:0005737">
    <property type="term" value="C:cytoplasm"/>
    <property type="evidence" value="ECO:0007669"/>
    <property type="project" value="UniProtKB-SubCell"/>
</dbReference>
<dbReference type="Proteomes" id="UP001279734">
    <property type="component" value="Unassembled WGS sequence"/>
</dbReference>
<gene>
    <name evidence="6" type="ORF">Nepgr_031279</name>
</gene>
<keyword evidence="2" id="KW-0963">Cytoplasm</keyword>
<comment type="subcellular location">
    <subcellularLocation>
        <location evidence="1">Cytoplasm</location>
    </subcellularLocation>
</comment>
<accession>A0AAD3TI65</accession>
<feature type="compositionally biased region" description="Polar residues" evidence="5">
    <location>
        <begin position="8"/>
        <end position="24"/>
    </location>
</feature>
<proteinExistence type="predicted"/>
<name>A0AAD3TI65_NEPGR</name>
<organism evidence="6 7">
    <name type="scientific">Nepenthes gracilis</name>
    <name type="common">Slender pitcher plant</name>
    <dbReference type="NCBI Taxonomy" id="150966"/>
    <lineage>
        <taxon>Eukaryota</taxon>
        <taxon>Viridiplantae</taxon>
        <taxon>Streptophyta</taxon>
        <taxon>Embryophyta</taxon>
        <taxon>Tracheophyta</taxon>
        <taxon>Spermatophyta</taxon>
        <taxon>Magnoliopsida</taxon>
        <taxon>eudicotyledons</taxon>
        <taxon>Gunneridae</taxon>
        <taxon>Pentapetalae</taxon>
        <taxon>Caryophyllales</taxon>
        <taxon>Nepenthaceae</taxon>
        <taxon>Nepenthes</taxon>
    </lineage>
</organism>
<evidence type="ECO:0000256" key="2">
    <source>
        <dbReference type="ARBA" id="ARBA00022490"/>
    </source>
</evidence>
<evidence type="ECO:0000256" key="4">
    <source>
        <dbReference type="ARBA" id="ARBA00022679"/>
    </source>
</evidence>
<evidence type="ECO:0000256" key="1">
    <source>
        <dbReference type="ARBA" id="ARBA00004496"/>
    </source>
</evidence>
<dbReference type="AlphaFoldDB" id="A0AAD3TI65"/>
<dbReference type="GO" id="GO:0016279">
    <property type="term" value="F:protein-lysine N-methyltransferase activity"/>
    <property type="evidence" value="ECO:0007669"/>
    <property type="project" value="InterPro"/>
</dbReference>
<sequence length="141" mass="15685">MDLEEQYNESPPSISEFTDPSVPNNAKEADDDDPPTQSPYALEALKEFLTEEHRAAATVAKTAASGASSSKVSLISEDWRLSQFWYTPETAETVSEEVLKLLNCLTTNYPSIACIACPTLFGYPKELSVFWRIQVTVSRRC</sequence>
<feature type="region of interest" description="Disordered" evidence="5">
    <location>
        <begin position="1"/>
        <end position="39"/>
    </location>
</feature>
<dbReference type="InterPro" id="IPR019369">
    <property type="entry name" value="Efm5/EEF1AKMT1"/>
</dbReference>
<dbReference type="Pfam" id="PF10237">
    <property type="entry name" value="N6-adenineMlase"/>
    <property type="match status" value="1"/>
</dbReference>
<dbReference type="PANTHER" id="PTHR13200">
    <property type="entry name" value="EEF1A LYSINE METHYLTRANSFERASE 1"/>
    <property type="match status" value="1"/>
</dbReference>
<keyword evidence="7" id="KW-1185">Reference proteome</keyword>
<evidence type="ECO:0000256" key="3">
    <source>
        <dbReference type="ARBA" id="ARBA00022603"/>
    </source>
</evidence>
<comment type="caution">
    <text evidence="6">The sequence shown here is derived from an EMBL/GenBank/DDBJ whole genome shotgun (WGS) entry which is preliminary data.</text>
</comment>
<evidence type="ECO:0000313" key="7">
    <source>
        <dbReference type="Proteomes" id="UP001279734"/>
    </source>
</evidence>
<evidence type="ECO:0000256" key="5">
    <source>
        <dbReference type="SAM" id="MobiDB-lite"/>
    </source>
</evidence>
<protein>
    <submittedName>
        <fullName evidence="6">Uncharacterized protein</fullName>
    </submittedName>
</protein>
<keyword evidence="4" id="KW-0808">Transferase</keyword>
<dbReference type="GO" id="GO:0032259">
    <property type="term" value="P:methylation"/>
    <property type="evidence" value="ECO:0007669"/>
    <property type="project" value="UniProtKB-KW"/>
</dbReference>
<dbReference type="InterPro" id="IPR041370">
    <property type="entry name" value="Mlase_EEF1AKMT1/ZCCHC4"/>
</dbReference>
<evidence type="ECO:0000313" key="6">
    <source>
        <dbReference type="EMBL" id="GMH29436.1"/>
    </source>
</evidence>